<protein>
    <submittedName>
        <fullName evidence="4">Long-chain fatty acid--CoA ligase</fullName>
    </submittedName>
</protein>
<dbReference type="AlphaFoldDB" id="A0A538T888"/>
<organism evidence="4 5">
    <name type="scientific">Eiseniibacteriota bacterium</name>
    <dbReference type="NCBI Taxonomy" id="2212470"/>
    <lineage>
        <taxon>Bacteria</taxon>
        <taxon>Candidatus Eiseniibacteriota</taxon>
    </lineage>
</organism>
<feature type="non-terminal residue" evidence="4">
    <location>
        <position position="1"/>
    </location>
</feature>
<evidence type="ECO:0000313" key="5">
    <source>
        <dbReference type="Proteomes" id="UP000317716"/>
    </source>
</evidence>
<evidence type="ECO:0000313" key="4">
    <source>
        <dbReference type="EMBL" id="TMQ59860.1"/>
    </source>
</evidence>
<evidence type="ECO:0000256" key="2">
    <source>
        <dbReference type="ARBA" id="ARBA00022832"/>
    </source>
</evidence>
<dbReference type="InterPro" id="IPR042099">
    <property type="entry name" value="ANL_N_sf"/>
</dbReference>
<sequence>REKPGSVGPPIPGVEVRIGEGGEILTRGPHVMRGYYKNEAATRAALREGWFRTGDVGHLDGDGCLFITDRLKDLLVTAGGKKVAPQPLEARLKTSKWVSEAVLLGDRRPCVVALLVPNLASLEAEARARGWTFARPAELLQHPEARKLFQSLIDGINIDLAKFEQIKQFALLERELSLEAGELTPTLKVKRRVIMEKYAPIIERLYASHAGAAADRRPESNATRRIPS</sequence>
<gene>
    <name evidence="4" type="ORF">E6K72_01290</name>
</gene>
<dbReference type="GO" id="GO:0004467">
    <property type="term" value="F:long-chain fatty acid-CoA ligase activity"/>
    <property type="evidence" value="ECO:0007669"/>
    <property type="project" value="TreeGrafter"/>
</dbReference>
<dbReference type="PANTHER" id="PTHR43272:SF32">
    <property type="entry name" value="AMP-DEPENDENT SYNTHETASE_LIGASE DOMAIN-CONTAINING PROTEIN"/>
    <property type="match status" value="1"/>
</dbReference>
<keyword evidence="3" id="KW-0443">Lipid metabolism</keyword>
<dbReference type="SUPFAM" id="SSF56801">
    <property type="entry name" value="Acetyl-CoA synthetase-like"/>
    <property type="match status" value="1"/>
</dbReference>
<accession>A0A538T888</accession>
<evidence type="ECO:0000256" key="3">
    <source>
        <dbReference type="ARBA" id="ARBA00023098"/>
    </source>
</evidence>
<dbReference type="Gene3D" id="3.40.50.12780">
    <property type="entry name" value="N-terminal domain of ligase-like"/>
    <property type="match status" value="1"/>
</dbReference>
<keyword evidence="1 4" id="KW-0436">Ligase</keyword>
<evidence type="ECO:0000256" key="1">
    <source>
        <dbReference type="ARBA" id="ARBA00022598"/>
    </source>
</evidence>
<dbReference type="GO" id="GO:0016020">
    <property type="term" value="C:membrane"/>
    <property type="evidence" value="ECO:0007669"/>
    <property type="project" value="TreeGrafter"/>
</dbReference>
<dbReference type="EMBL" id="VBOS01000035">
    <property type="protein sequence ID" value="TMQ59860.1"/>
    <property type="molecule type" value="Genomic_DNA"/>
</dbReference>
<keyword evidence="2" id="KW-0276">Fatty acid metabolism</keyword>
<name>A0A538T888_UNCEI</name>
<dbReference type="Pfam" id="PF23562">
    <property type="entry name" value="AMP-binding_C_3"/>
    <property type="match status" value="1"/>
</dbReference>
<dbReference type="Proteomes" id="UP000317716">
    <property type="component" value="Unassembled WGS sequence"/>
</dbReference>
<comment type="caution">
    <text evidence="4">The sequence shown here is derived from an EMBL/GenBank/DDBJ whole genome shotgun (WGS) entry which is preliminary data.</text>
</comment>
<proteinExistence type="predicted"/>
<reference evidence="4 5" key="1">
    <citation type="journal article" date="2019" name="Nat. Microbiol.">
        <title>Mediterranean grassland soil C-N compound turnover is dependent on rainfall and depth, and is mediated by genomically divergent microorganisms.</title>
        <authorList>
            <person name="Diamond S."/>
            <person name="Andeer P.F."/>
            <person name="Li Z."/>
            <person name="Crits-Christoph A."/>
            <person name="Burstein D."/>
            <person name="Anantharaman K."/>
            <person name="Lane K.R."/>
            <person name="Thomas B.C."/>
            <person name="Pan C."/>
            <person name="Northen T.R."/>
            <person name="Banfield J.F."/>
        </authorList>
    </citation>
    <scope>NUCLEOTIDE SEQUENCE [LARGE SCALE GENOMIC DNA]</scope>
    <source>
        <strain evidence="4">WS_2</strain>
    </source>
</reference>
<dbReference type="PANTHER" id="PTHR43272">
    <property type="entry name" value="LONG-CHAIN-FATTY-ACID--COA LIGASE"/>
    <property type="match status" value="1"/>
</dbReference>